<dbReference type="PANTHER" id="PTHR42841">
    <property type="entry name" value="AMINE OXIDASE"/>
    <property type="match status" value="1"/>
</dbReference>
<dbReference type="GO" id="GO:0016491">
    <property type="term" value="F:oxidoreductase activity"/>
    <property type="evidence" value="ECO:0007669"/>
    <property type="project" value="InterPro"/>
</dbReference>
<dbReference type="InterPro" id="IPR002937">
    <property type="entry name" value="Amino_oxidase"/>
</dbReference>
<dbReference type="SUPFAM" id="SSF51905">
    <property type="entry name" value="FAD/NAD(P)-binding domain"/>
    <property type="match status" value="1"/>
</dbReference>
<protein>
    <submittedName>
        <fullName evidence="2">FAD-dependent oxidoreductase</fullName>
    </submittedName>
</protein>
<evidence type="ECO:0000313" key="3">
    <source>
        <dbReference type="Proteomes" id="UP000293162"/>
    </source>
</evidence>
<dbReference type="EMBL" id="SEWF01000042">
    <property type="protein sequence ID" value="RYU93565.1"/>
    <property type="molecule type" value="Genomic_DNA"/>
</dbReference>
<organism evidence="2 3">
    <name type="scientific">Emticicia agri</name>
    <dbReference type="NCBI Taxonomy" id="2492393"/>
    <lineage>
        <taxon>Bacteria</taxon>
        <taxon>Pseudomonadati</taxon>
        <taxon>Bacteroidota</taxon>
        <taxon>Cytophagia</taxon>
        <taxon>Cytophagales</taxon>
        <taxon>Leadbetterellaceae</taxon>
        <taxon>Emticicia</taxon>
    </lineage>
</organism>
<keyword evidence="3" id="KW-1185">Reference proteome</keyword>
<dbReference type="AlphaFoldDB" id="A0A4Q5LVI4"/>
<feature type="domain" description="Amine oxidase" evidence="1">
    <location>
        <begin position="13"/>
        <end position="407"/>
    </location>
</feature>
<proteinExistence type="predicted"/>
<name>A0A4Q5LVI4_9BACT</name>
<gene>
    <name evidence="2" type="ORF">EWM59_21540</name>
</gene>
<evidence type="ECO:0000313" key="2">
    <source>
        <dbReference type="EMBL" id="RYU93565.1"/>
    </source>
</evidence>
<reference evidence="2 3" key="1">
    <citation type="submission" date="2019-02" db="EMBL/GenBank/DDBJ databases">
        <title>Bacterial novel species Emticicia sp. 17J42-9 isolated from soil.</title>
        <authorList>
            <person name="Jung H.-Y."/>
        </authorList>
    </citation>
    <scope>NUCLEOTIDE SEQUENCE [LARGE SCALE GENOMIC DNA]</scope>
    <source>
        <strain evidence="2 3">17J42-9</strain>
    </source>
</reference>
<dbReference type="OrthoDB" id="9767561at2"/>
<dbReference type="Gene3D" id="3.50.50.60">
    <property type="entry name" value="FAD/NAD(P)-binding domain"/>
    <property type="match status" value="1"/>
</dbReference>
<dbReference type="RefSeq" id="WP_130023323.1">
    <property type="nucleotide sequence ID" value="NZ_SEWF01000042.1"/>
</dbReference>
<comment type="caution">
    <text evidence="2">The sequence shown here is derived from an EMBL/GenBank/DDBJ whole genome shotgun (WGS) entry which is preliminary data.</text>
</comment>
<dbReference type="InterPro" id="IPR036188">
    <property type="entry name" value="FAD/NAD-bd_sf"/>
</dbReference>
<dbReference type="Pfam" id="PF01593">
    <property type="entry name" value="Amino_oxidase"/>
    <property type="match status" value="1"/>
</dbReference>
<accession>A0A4Q5LVI4</accession>
<evidence type="ECO:0000259" key="1">
    <source>
        <dbReference type="Pfam" id="PF01593"/>
    </source>
</evidence>
<sequence length="411" mass="45973">MNDFSTVIIGGGISGLTCARYLNDKGMSFVMIESSDALGGKVRTDIVDGFRLDRGFQVLLTNYAEARKILNYSNLDLKYFEPGALIKAKKGFTKLENPFKSKGASLSMAFSPVGSWSDRLKINKFGKYVSEIPDDELFGMDDMATISFLKSYGWSKEIIQQFFMPFFGWAFLDNTLHTSSNLFHFLFKQFFKGEVAIPAAGMQAIPEQMAEQISKEKIRLNTLVKGIEGNRVFLDGGEVLTTDRIVIASDPYTASGLLGENATFDYYINTCTYFSAEYSPLKGQKFLTLNPDSKGLVHSLCVPTDISPAYGIAGKALISVSTQGLEKIDERNHISRIKRELYDWFGAQVNVWKHLRTYHIPEASVRFPAGTKKQVLKLDENLYRCGDYLAYPSLNAAMQTGREVAEMISEI</sequence>
<dbReference type="Proteomes" id="UP000293162">
    <property type="component" value="Unassembled WGS sequence"/>
</dbReference>